<dbReference type="PANTHER" id="PTHR14336">
    <property type="entry name" value="TANDEM PH DOMAIN CONTAINING PROTEIN"/>
    <property type="match status" value="1"/>
</dbReference>
<feature type="compositionally biased region" description="Polar residues" evidence="1">
    <location>
        <begin position="176"/>
        <end position="199"/>
    </location>
</feature>
<evidence type="ECO:0000256" key="2">
    <source>
        <dbReference type="SAM" id="Phobius"/>
    </source>
</evidence>
<comment type="caution">
    <text evidence="4">The sequence shown here is derived from an EMBL/GenBank/DDBJ whole genome shotgun (WGS) entry which is preliminary data.</text>
</comment>
<dbReference type="SMART" id="SM00233">
    <property type="entry name" value="PH"/>
    <property type="match status" value="1"/>
</dbReference>
<dbReference type="SUPFAM" id="SSF50729">
    <property type="entry name" value="PH domain-like"/>
    <property type="match status" value="2"/>
</dbReference>
<accession>X6MR51</accession>
<dbReference type="Gene3D" id="2.30.29.30">
    <property type="entry name" value="Pleckstrin-homology domain (PH domain)/Phosphotyrosine-binding domain (PTB)"/>
    <property type="match status" value="3"/>
</dbReference>
<dbReference type="Pfam" id="PF00169">
    <property type="entry name" value="PH"/>
    <property type="match status" value="2"/>
</dbReference>
<organism evidence="4 5">
    <name type="scientific">Reticulomyxa filosa</name>
    <dbReference type="NCBI Taxonomy" id="46433"/>
    <lineage>
        <taxon>Eukaryota</taxon>
        <taxon>Sar</taxon>
        <taxon>Rhizaria</taxon>
        <taxon>Retaria</taxon>
        <taxon>Foraminifera</taxon>
        <taxon>Monothalamids</taxon>
        <taxon>Reticulomyxidae</taxon>
        <taxon>Reticulomyxa</taxon>
    </lineage>
</organism>
<evidence type="ECO:0000313" key="4">
    <source>
        <dbReference type="EMBL" id="ETO16329.1"/>
    </source>
</evidence>
<dbReference type="PANTHER" id="PTHR14336:SF8">
    <property type="entry name" value="PROTEIN OPY1"/>
    <property type="match status" value="1"/>
</dbReference>
<proteinExistence type="predicted"/>
<name>X6MR51_RETFI</name>
<feature type="region of interest" description="Disordered" evidence="1">
    <location>
        <begin position="175"/>
        <end position="201"/>
    </location>
</feature>
<dbReference type="InterPro" id="IPR051707">
    <property type="entry name" value="PI-Interact_SigTrans_Reg"/>
</dbReference>
<dbReference type="Proteomes" id="UP000023152">
    <property type="component" value="Unassembled WGS sequence"/>
</dbReference>
<evidence type="ECO:0000256" key="1">
    <source>
        <dbReference type="SAM" id="MobiDB-lite"/>
    </source>
</evidence>
<keyword evidence="2" id="KW-0472">Membrane</keyword>
<gene>
    <name evidence="4" type="ORF">RFI_21024</name>
</gene>
<dbReference type="EMBL" id="ASPP01018364">
    <property type="protein sequence ID" value="ETO16329.1"/>
    <property type="molecule type" value="Genomic_DNA"/>
</dbReference>
<sequence length="316" mass="36282">MASEGDSAMNEDGQGKPIREGLLFKKGKINKSWKKRYFVLYEGRKLSYFEKHEDYVKKKNPAGAIDLSGVQSIHLIPTQESHQKMQNKETRKTTESLSDYHSNGLLFFFFFFFPPPLSDFACVCILYIFMCLCVKKKKKKKKRVMDGGYVNFLQRSNTGLADGGTTLSEDLYGSGDDSTPIGSPRASDTNNNINKQNGSDLKKKQRLPAFVDKDFAFAIVTAKRTFVLCAKDSTDLEGWRYAIENATFGGRLFQGWLTKRGEKRKSWKKRWFVIFDTHEMRYYDNEHNMQSMGVILLRQVLLICPGDPEQYTLRGI</sequence>
<dbReference type="InterPro" id="IPR001849">
    <property type="entry name" value="PH_domain"/>
</dbReference>
<dbReference type="PROSITE" id="PS50003">
    <property type="entry name" value="PH_DOMAIN"/>
    <property type="match status" value="2"/>
</dbReference>
<protein>
    <recommendedName>
        <fullName evidence="3">PH domain-containing protein</fullName>
    </recommendedName>
</protein>
<dbReference type="OrthoDB" id="10261837at2759"/>
<feature type="domain" description="PH" evidence="3">
    <location>
        <begin position="250"/>
        <end position="316"/>
    </location>
</feature>
<evidence type="ECO:0000259" key="3">
    <source>
        <dbReference type="PROSITE" id="PS50003"/>
    </source>
</evidence>
<evidence type="ECO:0000313" key="5">
    <source>
        <dbReference type="Proteomes" id="UP000023152"/>
    </source>
</evidence>
<feature type="domain" description="PH" evidence="3">
    <location>
        <begin position="16"/>
        <end position="248"/>
    </location>
</feature>
<keyword evidence="2" id="KW-1133">Transmembrane helix</keyword>
<reference evidence="4 5" key="1">
    <citation type="journal article" date="2013" name="Curr. Biol.">
        <title>The Genome of the Foraminiferan Reticulomyxa filosa.</title>
        <authorList>
            <person name="Glockner G."/>
            <person name="Hulsmann N."/>
            <person name="Schleicher M."/>
            <person name="Noegel A.A."/>
            <person name="Eichinger L."/>
            <person name="Gallinger C."/>
            <person name="Pawlowski J."/>
            <person name="Sierra R."/>
            <person name="Euteneuer U."/>
            <person name="Pillet L."/>
            <person name="Moustafa A."/>
            <person name="Platzer M."/>
            <person name="Groth M."/>
            <person name="Szafranski K."/>
            <person name="Schliwa M."/>
        </authorList>
    </citation>
    <scope>NUCLEOTIDE SEQUENCE [LARGE SCALE GENOMIC DNA]</scope>
</reference>
<dbReference type="InterPro" id="IPR011993">
    <property type="entry name" value="PH-like_dom_sf"/>
</dbReference>
<keyword evidence="5" id="KW-1185">Reference proteome</keyword>
<feature type="transmembrane region" description="Helical" evidence="2">
    <location>
        <begin position="105"/>
        <end position="134"/>
    </location>
</feature>
<keyword evidence="2" id="KW-0812">Transmembrane</keyword>
<dbReference type="AlphaFoldDB" id="X6MR51"/>